<dbReference type="GO" id="GO:0046872">
    <property type="term" value="F:metal ion binding"/>
    <property type="evidence" value="ECO:0007669"/>
    <property type="project" value="UniProtKB-KW"/>
</dbReference>
<dbReference type="Pfam" id="PF00753">
    <property type="entry name" value="Lactamase_B"/>
    <property type="match status" value="1"/>
</dbReference>
<dbReference type="InterPro" id="IPR051453">
    <property type="entry name" value="MBL_Glyoxalase_II"/>
</dbReference>
<dbReference type="SMART" id="SM00849">
    <property type="entry name" value="Lactamase_B"/>
    <property type="match status" value="1"/>
</dbReference>
<name>A0A645BC28_9ZZZZ</name>
<dbReference type="GO" id="GO:0004416">
    <property type="term" value="F:hydroxyacylglutathione hydrolase activity"/>
    <property type="evidence" value="ECO:0007669"/>
    <property type="project" value="UniProtKB-EC"/>
</dbReference>
<comment type="cofactor">
    <cofactor evidence="1">
        <name>Zn(2+)</name>
        <dbReference type="ChEBI" id="CHEBI:29105"/>
    </cofactor>
</comment>
<dbReference type="EMBL" id="VSSQ01019161">
    <property type="protein sequence ID" value="MPM62995.1"/>
    <property type="molecule type" value="Genomic_DNA"/>
</dbReference>
<dbReference type="EC" id="3.1.2.6" evidence="6"/>
<evidence type="ECO:0000259" key="5">
    <source>
        <dbReference type="SMART" id="SM00849"/>
    </source>
</evidence>
<gene>
    <name evidence="6" type="primary">gloC_21</name>
    <name evidence="6" type="ORF">SDC9_109873</name>
</gene>
<evidence type="ECO:0000256" key="3">
    <source>
        <dbReference type="ARBA" id="ARBA00022801"/>
    </source>
</evidence>
<dbReference type="CDD" id="cd06262">
    <property type="entry name" value="metallo-hydrolase-like_MBL-fold"/>
    <property type="match status" value="1"/>
</dbReference>
<dbReference type="PANTHER" id="PTHR46233">
    <property type="entry name" value="HYDROXYACYLGLUTATHIONE HYDROLASE GLOC"/>
    <property type="match status" value="1"/>
</dbReference>
<sequence length="214" mass="24152">MIQIKTFYFNDLRECTYVLWDETGECVIIDPGCHSDSEKDRLVKFIDNENLKPVKLLNTHGHFDHIMGNAFVSAQWGLKTYIHIEDKPHLERAVKYSEMFGYTVEQPPLDTIDLNEGDLISFGNSHLTVMETPGHTRGGVSFYNDQDKIVITGDALFAGSIGRTDLPGGDYDQLMSSLLEKLVKLGDDYKVYPGHGPMTTIGQELASNPFLRYE</sequence>
<evidence type="ECO:0000313" key="6">
    <source>
        <dbReference type="EMBL" id="MPM62995.1"/>
    </source>
</evidence>
<dbReference type="SUPFAM" id="SSF56281">
    <property type="entry name" value="Metallo-hydrolase/oxidoreductase"/>
    <property type="match status" value="1"/>
</dbReference>
<keyword evidence="3 6" id="KW-0378">Hydrolase</keyword>
<proteinExistence type="predicted"/>
<keyword evidence="2" id="KW-0479">Metal-binding</keyword>
<comment type="caution">
    <text evidence="6">The sequence shown here is derived from an EMBL/GenBank/DDBJ whole genome shotgun (WGS) entry which is preliminary data.</text>
</comment>
<accession>A0A645BC28</accession>
<dbReference type="PANTHER" id="PTHR46233:SF3">
    <property type="entry name" value="HYDROXYACYLGLUTATHIONE HYDROLASE GLOC"/>
    <property type="match status" value="1"/>
</dbReference>
<keyword evidence="4" id="KW-0862">Zinc</keyword>
<organism evidence="6">
    <name type="scientific">bioreactor metagenome</name>
    <dbReference type="NCBI Taxonomy" id="1076179"/>
    <lineage>
        <taxon>unclassified sequences</taxon>
        <taxon>metagenomes</taxon>
        <taxon>ecological metagenomes</taxon>
    </lineage>
</organism>
<dbReference type="AlphaFoldDB" id="A0A645BC28"/>
<dbReference type="InterPro" id="IPR036866">
    <property type="entry name" value="RibonucZ/Hydroxyglut_hydro"/>
</dbReference>
<feature type="domain" description="Metallo-beta-lactamase" evidence="5">
    <location>
        <begin position="13"/>
        <end position="195"/>
    </location>
</feature>
<dbReference type="InterPro" id="IPR001279">
    <property type="entry name" value="Metallo-B-lactamas"/>
</dbReference>
<reference evidence="6" key="1">
    <citation type="submission" date="2019-08" db="EMBL/GenBank/DDBJ databases">
        <authorList>
            <person name="Kucharzyk K."/>
            <person name="Murdoch R.W."/>
            <person name="Higgins S."/>
            <person name="Loffler F."/>
        </authorList>
    </citation>
    <scope>NUCLEOTIDE SEQUENCE</scope>
</reference>
<protein>
    <submittedName>
        <fullName evidence="6">Hydroxyacylglutathione hydrolase GloC</fullName>
        <ecNumber evidence="6">3.1.2.6</ecNumber>
    </submittedName>
</protein>
<evidence type="ECO:0000256" key="1">
    <source>
        <dbReference type="ARBA" id="ARBA00001947"/>
    </source>
</evidence>
<evidence type="ECO:0000256" key="2">
    <source>
        <dbReference type="ARBA" id="ARBA00022723"/>
    </source>
</evidence>
<evidence type="ECO:0000256" key="4">
    <source>
        <dbReference type="ARBA" id="ARBA00022833"/>
    </source>
</evidence>
<dbReference type="Gene3D" id="3.60.15.10">
    <property type="entry name" value="Ribonuclease Z/Hydroxyacylglutathione hydrolase-like"/>
    <property type="match status" value="1"/>
</dbReference>